<evidence type="ECO:0000259" key="1">
    <source>
        <dbReference type="PROSITE" id="PS50164"/>
    </source>
</evidence>
<sequence length="279" mass="31896">MNYGKSIRLFLVEGTADGRWMCELSNWTGKAYKIPRKYVKNSNDRPELTNTGIYFLFGKSDDRDTYRVYIGEAENIYERLNSHLKEKDFWHECVVFISKDNNLNKAHAKYLENRMYTIAKESNRYLIENSNIPTQSSLSEADRAEMEEFIHNAKLLLNTLGHKFLEATELPSDSSSETDIFSFEGRDYSATGATTSDGFVVFKNSIISKKANSSLRQSIINKRNELITQKIIDDNYTFTQDYTFSSPSTAASIISGSSTNGQISWKNKQGTTLKDYESK</sequence>
<feature type="domain" description="GIY-YIG" evidence="1">
    <location>
        <begin position="49"/>
        <end position="127"/>
    </location>
</feature>
<reference evidence="2 3" key="1">
    <citation type="submission" date="2018-08" db="EMBL/GenBank/DDBJ databases">
        <title>A genome reference for cultivated species of the human gut microbiota.</title>
        <authorList>
            <person name="Zou Y."/>
            <person name="Xue W."/>
            <person name="Luo G."/>
        </authorList>
    </citation>
    <scope>NUCLEOTIDE SEQUENCE [LARGE SCALE GENOMIC DNA]</scope>
    <source>
        <strain evidence="2 3">OM03-2</strain>
    </source>
</reference>
<gene>
    <name evidence="2" type="ORF">DXB36_01250</name>
</gene>
<proteinExistence type="predicted"/>
<evidence type="ECO:0000313" key="3">
    <source>
        <dbReference type="Proteomes" id="UP000260841"/>
    </source>
</evidence>
<dbReference type="AlphaFoldDB" id="A0A3E5EYK0"/>
<evidence type="ECO:0000313" key="2">
    <source>
        <dbReference type="EMBL" id="RGN93893.1"/>
    </source>
</evidence>
<organism evidence="2 3">
    <name type="scientific">Dorea formicigenerans</name>
    <dbReference type="NCBI Taxonomy" id="39486"/>
    <lineage>
        <taxon>Bacteria</taxon>
        <taxon>Bacillati</taxon>
        <taxon>Bacillota</taxon>
        <taxon>Clostridia</taxon>
        <taxon>Lachnospirales</taxon>
        <taxon>Lachnospiraceae</taxon>
        <taxon>Dorea</taxon>
    </lineage>
</organism>
<dbReference type="EMBL" id="QSVB01000001">
    <property type="protein sequence ID" value="RGN93893.1"/>
    <property type="molecule type" value="Genomic_DNA"/>
</dbReference>
<dbReference type="InterPro" id="IPR000305">
    <property type="entry name" value="GIY-YIG_endonuc"/>
</dbReference>
<dbReference type="Pfam" id="PF14267">
    <property type="entry name" value="DUF4357"/>
    <property type="match status" value="1"/>
</dbReference>
<dbReference type="CDD" id="cd10447">
    <property type="entry name" value="GIY-YIG_unchar_2"/>
    <property type="match status" value="1"/>
</dbReference>
<comment type="caution">
    <text evidence="2">The sequence shown here is derived from an EMBL/GenBank/DDBJ whole genome shotgun (WGS) entry which is preliminary data.</text>
</comment>
<dbReference type="PROSITE" id="PS50164">
    <property type="entry name" value="GIY_YIG"/>
    <property type="match status" value="1"/>
</dbReference>
<dbReference type="InterPro" id="IPR025579">
    <property type="entry name" value="DUF4357"/>
</dbReference>
<dbReference type="Proteomes" id="UP000260841">
    <property type="component" value="Unassembled WGS sequence"/>
</dbReference>
<accession>A0A3E5EYK0</accession>
<name>A0A3E5EYK0_9FIRM</name>
<protein>
    <submittedName>
        <fullName evidence="2">GIY-YIG nuclease family protein</fullName>
    </submittedName>
</protein>
<dbReference type="RefSeq" id="WP_117605769.1">
    <property type="nucleotide sequence ID" value="NZ_JAAIOF010000001.1"/>
</dbReference>